<evidence type="ECO:0000313" key="4">
    <source>
        <dbReference type="Proteomes" id="UP000774617"/>
    </source>
</evidence>
<name>A0ABQ8G1J4_9PEZI</name>
<feature type="chain" id="PRO_5046538148" evidence="2">
    <location>
        <begin position="18"/>
        <end position="554"/>
    </location>
</feature>
<keyword evidence="2" id="KW-0732">Signal</keyword>
<comment type="similarity">
    <text evidence="1">Belongs to the cytochrome P450 family.</text>
</comment>
<keyword evidence="4" id="KW-1185">Reference proteome</keyword>
<protein>
    <submittedName>
        <fullName evidence="3">Cytochrome P450</fullName>
    </submittedName>
</protein>
<evidence type="ECO:0000256" key="2">
    <source>
        <dbReference type="SAM" id="SignalP"/>
    </source>
</evidence>
<dbReference type="CDD" id="cd11070">
    <property type="entry name" value="CYP56-like"/>
    <property type="match status" value="1"/>
</dbReference>
<dbReference type="InterPro" id="IPR001128">
    <property type="entry name" value="Cyt_P450"/>
</dbReference>
<feature type="signal peptide" evidence="2">
    <location>
        <begin position="1"/>
        <end position="17"/>
    </location>
</feature>
<dbReference type="InterPro" id="IPR050121">
    <property type="entry name" value="Cytochrome_P450_monoxygenase"/>
</dbReference>
<dbReference type="PANTHER" id="PTHR24305:SF166">
    <property type="entry name" value="CYTOCHROME P450 12A4, MITOCHONDRIAL-RELATED"/>
    <property type="match status" value="1"/>
</dbReference>
<dbReference type="Proteomes" id="UP000774617">
    <property type="component" value="Unassembled WGS sequence"/>
</dbReference>
<proteinExistence type="inferred from homology"/>
<comment type="caution">
    <text evidence="3">The sequence shown here is derived from an EMBL/GenBank/DDBJ whole genome shotgun (WGS) entry which is preliminary data.</text>
</comment>
<evidence type="ECO:0000313" key="3">
    <source>
        <dbReference type="EMBL" id="KAH7042122.1"/>
    </source>
</evidence>
<dbReference type="InterPro" id="IPR002401">
    <property type="entry name" value="Cyt_P450_E_grp-I"/>
</dbReference>
<accession>A0ABQ8G1J4</accession>
<reference evidence="3 4" key="1">
    <citation type="journal article" date="2021" name="Nat. Commun.">
        <title>Genetic determinants of endophytism in the Arabidopsis root mycobiome.</title>
        <authorList>
            <person name="Mesny F."/>
            <person name="Miyauchi S."/>
            <person name="Thiergart T."/>
            <person name="Pickel B."/>
            <person name="Atanasova L."/>
            <person name="Karlsson M."/>
            <person name="Huettel B."/>
            <person name="Barry K.W."/>
            <person name="Haridas S."/>
            <person name="Chen C."/>
            <person name="Bauer D."/>
            <person name="Andreopoulos W."/>
            <person name="Pangilinan J."/>
            <person name="LaButti K."/>
            <person name="Riley R."/>
            <person name="Lipzen A."/>
            <person name="Clum A."/>
            <person name="Drula E."/>
            <person name="Henrissat B."/>
            <person name="Kohler A."/>
            <person name="Grigoriev I.V."/>
            <person name="Martin F.M."/>
            <person name="Hacquard S."/>
        </authorList>
    </citation>
    <scope>NUCLEOTIDE SEQUENCE [LARGE SCALE GENOMIC DNA]</scope>
    <source>
        <strain evidence="3 4">MPI-SDFR-AT-0080</strain>
    </source>
</reference>
<gene>
    <name evidence="3" type="ORF">B0J12DRAFT_579840</name>
</gene>
<dbReference type="PRINTS" id="PR00385">
    <property type="entry name" value="P450"/>
</dbReference>
<dbReference type="Gene3D" id="1.10.630.10">
    <property type="entry name" value="Cytochrome P450"/>
    <property type="match status" value="1"/>
</dbReference>
<dbReference type="PRINTS" id="PR00463">
    <property type="entry name" value="EP450I"/>
</dbReference>
<dbReference type="Pfam" id="PF00067">
    <property type="entry name" value="p450"/>
    <property type="match status" value="1"/>
</dbReference>
<organism evidence="3 4">
    <name type="scientific">Macrophomina phaseolina</name>
    <dbReference type="NCBI Taxonomy" id="35725"/>
    <lineage>
        <taxon>Eukaryota</taxon>
        <taxon>Fungi</taxon>
        <taxon>Dikarya</taxon>
        <taxon>Ascomycota</taxon>
        <taxon>Pezizomycotina</taxon>
        <taxon>Dothideomycetes</taxon>
        <taxon>Dothideomycetes incertae sedis</taxon>
        <taxon>Botryosphaeriales</taxon>
        <taxon>Botryosphaeriaceae</taxon>
        <taxon>Macrophomina</taxon>
    </lineage>
</organism>
<dbReference type="PANTHER" id="PTHR24305">
    <property type="entry name" value="CYTOCHROME P450"/>
    <property type="match status" value="1"/>
</dbReference>
<dbReference type="InterPro" id="IPR036396">
    <property type="entry name" value="Cyt_P450_sf"/>
</dbReference>
<dbReference type="EMBL" id="JAGTJR010000027">
    <property type="protein sequence ID" value="KAH7042122.1"/>
    <property type="molecule type" value="Genomic_DNA"/>
</dbReference>
<evidence type="ECO:0000256" key="1">
    <source>
        <dbReference type="ARBA" id="ARBA00010617"/>
    </source>
</evidence>
<dbReference type="SUPFAM" id="SSF48264">
    <property type="entry name" value="Cytochrome P450"/>
    <property type="match status" value="1"/>
</dbReference>
<sequence length="554" mass="63362">MIVLLFLLVLGPLLLHALSTGTALLSNYNTARKIGLPIFILPISPENALWLIVGRHVAPWLKHLPFGGESISKVGYSGWEWVQKFSIHLEYGDAFVLVTPGKNWLYTCNGETLHDIFQRERRGDFERPVEIWAMLASFGPNVTTALGEDWQRHRKITAAAFTEKTNRLVWTETISQAEQMLQYWKRVGHVRSTPNDCRNLALNVLVSVSFGRSFPFRGGEEEEAKGPLSYQGSLRLILENILFVFIIGPDRLTRTTFPANLARVGEAIVTFKKFMTEDFEEEKKALQEKRTTQENLMTNLVRAYVQDKETGGKRYGISEPEVFGNMFAFNFAGHDTTARSLNFSFYLLAAYVELQHWVYEEISHVYRDDPSPSYDSFPKLTRCMAFMYETLRLFTILVSVPRRTQDYATDLVIDGKTYTIPPQTRVLFNTNAAHTHPRHWGDDSLEFKPSRWILTAEGDGPAMDRESLRPPPRGAYMAWLDGNHVCPGKKFSQVEYAALLVTLLRDHYVEPVKEAGEDIEQARKRAKDCLADSGVNLVFQMLRPETVPLVWKRR</sequence>